<keyword evidence="2" id="KW-0378">Hydrolase</keyword>
<evidence type="ECO:0000313" key="2">
    <source>
        <dbReference type="EMBL" id="MBB5432884.1"/>
    </source>
</evidence>
<dbReference type="EC" id="3.1.1.85" evidence="2"/>
<dbReference type="EMBL" id="JACHDB010000001">
    <property type="protein sequence ID" value="MBB5432884.1"/>
    <property type="molecule type" value="Genomic_DNA"/>
</dbReference>
<dbReference type="GO" id="GO:0090499">
    <property type="term" value="F:pimelyl-[acyl-carrier protein] methyl ester esterase activity"/>
    <property type="evidence" value="ECO:0007669"/>
    <property type="project" value="UniProtKB-EC"/>
</dbReference>
<dbReference type="Proteomes" id="UP000572635">
    <property type="component" value="Unassembled WGS sequence"/>
</dbReference>
<reference evidence="2 3" key="1">
    <citation type="submission" date="2020-08" db="EMBL/GenBank/DDBJ databases">
        <title>Sequencing the genomes of 1000 actinobacteria strains.</title>
        <authorList>
            <person name="Klenk H.-P."/>
        </authorList>
    </citation>
    <scope>NUCLEOTIDE SEQUENCE [LARGE SCALE GENOMIC DNA]</scope>
    <source>
        <strain evidence="2 3">DSM 44551</strain>
    </source>
</reference>
<dbReference type="InterPro" id="IPR050266">
    <property type="entry name" value="AB_hydrolase_sf"/>
</dbReference>
<sequence>MTNTTPSAEPAAEVRVPGAPGLAVRVRPGEGTPLVLLHGLGRTLEDWEPLAPLLGGRPQYAVDLRGHGRSEDGSCTLDGLVDDVIRVLGHFGLERAAVIGHSLGGMVAAETAARRSDLAAAVDIEGHGWPAAEPTAARLGIGPEEAEMQIGLVRVFTEEQAAAFLTPVPADAFAASLDGYLELGPYGGAMAAGARRSAVELDGLVAPRPGPRAVRAFYAAFDEFSPARTTRRLLAPLLTLVSTAPVPAVPGAPIRFADVLAAQAATELERTAPLLTTHALDAPYAMHLTRPEAVATRIGEFLASLGR</sequence>
<proteinExistence type="predicted"/>
<evidence type="ECO:0000259" key="1">
    <source>
        <dbReference type="Pfam" id="PF00561"/>
    </source>
</evidence>
<gene>
    <name evidence="2" type="ORF">HDA36_002968</name>
</gene>
<dbReference type="RefSeq" id="WP_184392388.1">
    <property type="nucleotide sequence ID" value="NZ_BAAAJD010000110.1"/>
</dbReference>
<dbReference type="InterPro" id="IPR029058">
    <property type="entry name" value="AB_hydrolase_fold"/>
</dbReference>
<organism evidence="2 3">
    <name type="scientific">Nocardiopsis composta</name>
    <dbReference type="NCBI Taxonomy" id="157465"/>
    <lineage>
        <taxon>Bacteria</taxon>
        <taxon>Bacillati</taxon>
        <taxon>Actinomycetota</taxon>
        <taxon>Actinomycetes</taxon>
        <taxon>Streptosporangiales</taxon>
        <taxon>Nocardiopsidaceae</taxon>
        <taxon>Nocardiopsis</taxon>
    </lineage>
</organism>
<dbReference type="SUPFAM" id="SSF53474">
    <property type="entry name" value="alpha/beta-Hydrolases"/>
    <property type="match status" value="1"/>
</dbReference>
<dbReference type="InterPro" id="IPR000073">
    <property type="entry name" value="AB_hydrolase_1"/>
</dbReference>
<protein>
    <submittedName>
        <fullName evidence="2">Pimeloyl-[acyl-carrier protein] methyl ester esterase</fullName>
        <ecNumber evidence="2">3.1.1.85</ecNumber>
    </submittedName>
</protein>
<keyword evidence="3" id="KW-1185">Reference proteome</keyword>
<dbReference type="Gene3D" id="3.40.50.1820">
    <property type="entry name" value="alpha/beta hydrolase"/>
    <property type="match status" value="1"/>
</dbReference>
<evidence type="ECO:0000313" key="3">
    <source>
        <dbReference type="Proteomes" id="UP000572635"/>
    </source>
</evidence>
<dbReference type="AlphaFoldDB" id="A0A7W8QMT1"/>
<dbReference type="Pfam" id="PF00561">
    <property type="entry name" value="Abhydrolase_1"/>
    <property type="match status" value="1"/>
</dbReference>
<name>A0A7W8QMT1_9ACTN</name>
<comment type="caution">
    <text evidence="2">The sequence shown here is derived from an EMBL/GenBank/DDBJ whole genome shotgun (WGS) entry which is preliminary data.</text>
</comment>
<dbReference type="PANTHER" id="PTHR43798">
    <property type="entry name" value="MONOACYLGLYCEROL LIPASE"/>
    <property type="match status" value="1"/>
</dbReference>
<accession>A0A7W8QMT1</accession>
<feature type="domain" description="AB hydrolase-1" evidence="1">
    <location>
        <begin position="33"/>
        <end position="121"/>
    </location>
</feature>
<dbReference type="PANTHER" id="PTHR43798:SF33">
    <property type="entry name" value="HYDROLASE, PUTATIVE (AFU_ORTHOLOGUE AFUA_2G14860)-RELATED"/>
    <property type="match status" value="1"/>
</dbReference>
<dbReference type="GO" id="GO:0016020">
    <property type="term" value="C:membrane"/>
    <property type="evidence" value="ECO:0007669"/>
    <property type="project" value="TreeGrafter"/>
</dbReference>